<dbReference type="GO" id="GO:0071013">
    <property type="term" value="C:catalytic step 2 spliceosome"/>
    <property type="evidence" value="ECO:0007669"/>
    <property type="project" value="TreeGrafter"/>
</dbReference>
<dbReference type="KEGG" id="csyr:103276272"/>
<evidence type="ECO:0000313" key="8">
    <source>
        <dbReference type="RefSeq" id="XP_008071872.1"/>
    </source>
</evidence>
<name>A0A1U7V2E2_CARSF</name>
<keyword evidence="3" id="KW-0507">mRNA processing</keyword>
<dbReference type="OrthoDB" id="6495301at2759"/>
<evidence type="ECO:0000256" key="4">
    <source>
        <dbReference type="ARBA" id="ARBA00022816"/>
    </source>
</evidence>
<accession>A0A1U7V2E2</accession>
<dbReference type="FunFam" id="3.30.1560.10:FF:000001">
    <property type="entry name" value="Protein mago nashi homolog"/>
    <property type="match status" value="1"/>
</dbReference>
<gene>
    <name evidence="8" type="primary">LOC103276272</name>
</gene>
<dbReference type="Proteomes" id="UP000189704">
    <property type="component" value="Unplaced"/>
</dbReference>
<comment type="subcellular location">
    <subcellularLocation>
        <location evidence="1">Nucleus</location>
    </subcellularLocation>
</comment>
<keyword evidence="4" id="KW-0813">Transport</keyword>
<dbReference type="GO" id="GO:0000184">
    <property type="term" value="P:nuclear-transcribed mRNA catabolic process, nonsense-mediated decay"/>
    <property type="evidence" value="ECO:0007669"/>
    <property type="project" value="UniProtKB-ARBA"/>
</dbReference>
<dbReference type="RefSeq" id="XP_008071872.1">
    <property type="nucleotide sequence ID" value="XM_008073681.1"/>
</dbReference>
<keyword evidence="7" id="KW-1185">Reference proteome</keyword>
<evidence type="ECO:0000256" key="6">
    <source>
        <dbReference type="ARBA" id="ARBA00023242"/>
    </source>
</evidence>
<keyword evidence="4" id="KW-0509">mRNA transport</keyword>
<dbReference type="AlphaFoldDB" id="A0A1U7V2E2"/>
<dbReference type="GO" id="GO:0000398">
    <property type="term" value="P:mRNA splicing, via spliceosome"/>
    <property type="evidence" value="ECO:0007669"/>
    <property type="project" value="UniProtKB-ARBA"/>
</dbReference>
<proteinExistence type="inferred from homology"/>
<dbReference type="GO" id="GO:1990501">
    <property type="term" value="C:exon-exon junction subcomplex mago-y14"/>
    <property type="evidence" value="ECO:0007669"/>
    <property type="project" value="UniProtKB-ARBA"/>
</dbReference>
<dbReference type="GO" id="GO:0051028">
    <property type="term" value="P:mRNA transport"/>
    <property type="evidence" value="ECO:0007669"/>
    <property type="project" value="UniProtKB-KW"/>
</dbReference>
<evidence type="ECO:0000256" key="5">
    <source>
        <dbReference type="ARBA" id="ARBA00023187"/>
    </source>
</evidence>
<evidence type="ECO:0000256" key="2">
    <source>
        <dbReference type="ARBA" id="ARBA00009270"/>
    </source>
</evidence>
<dbReference type="InterPro" id="IPR036605">
    <property type="entry name" value="Mago_nashi_sf"/>
</dbReference>
<dbReference type="GeneID" id="103276272"/>
<protein>
    <submittedName>
        <fullName evidence="8">LOW QUALITY PROTEIN: protein mago nashi homolog</fullName>
    </submittedName>
</protein>
<evidence type="ECO:0000256" key="3">
    <source>
        <dbReference type="ARBA" id="ARBA00022728"/>
    </source>
</evidence>
<evidence type="ECO:0000313" key="7">
    <source>
        <dbReference type="Proteomes" id="UP000189704"/>
    </source>
</evidence>
<dbReference type="InterPro" id="IPR004023">
    <property type="entry name" value="Mago_nashi"/>
</dbReference>
<dbReference type="Gene3D" id="3.30.1560.10">
    <property type="entry name" value="Mago nashi"/>
    <property type="match status" value="1"/>
</dbReference>
<comment type="similarity">
    <text evidence="2">Belongs to the mago nashi family.</text>
</comment>
<keyword evidence="6" id="KW-0539">Nucleus</keyword>
<evidence type="ECO:0000256" key="1">
    <source>
        <dbReference type="ARBA" id="ARBA00004123"/>
    </source>
</evidence>
<dbReference type="PANTHER" id="PTHR12638:SF0">
    <property type="entry name" value="MAGO HOMOLOG, EXON JUNCTION COMPLEX SUBUNIT-RELATED"/>
    <property type="match status" value="1"/>
</dbReference>
<keyword evidence="5" id="KW-0508">mRNA splicing</keyword>
<dbReference type="SUPFAM" id="SSF89817">
    <property type="entry name" value="Mago nashi protein"/>
    <property type="match status" value="1"/>
</dbReference>
<keyword evidence="3" id="KW-0747">Spliceosome</keyword>
<organism evidence="7 8">
    <name type="scientific">Carlito syrichta</name>
    <name type="common">Philippine tarsier</name>
    <name type="synonym">Tarsius syrichta</name>
    <dbReference type="NCBI Taxonomy" id="1868482"/>
    <lineage>
        <taxon>Eukaryota</taxon>
        <taxon>Metazoa</taxon>
        <taxon>Chordata</taxon>
        <taxon>Craniata</taxon>
        <taxon>Vertebrata</taxon>
        <taxon>Euteleostomi</taxon>
        <taxon>Mammalia</taxon>
        <taxon>Eutheria</taxon>
        <taxon>Euarchontoglires</taxon>
        <taxon>Primates</taxon>
        <taxon>Haplorrhini</taxon>
        <taxon>Tarsiiformes</taxon>
        <taxon>Tarsiidae</taxon>
        <taxon>Carlito</taxon>
    </lineage>
</organism>
<reference evidence="8" key="1">
    <citation type="submission" date="2025-08" db="UniProtKB">
        <authorList>
            <consortium name="RefSeq"/>
        </authorList>
    </citation>
    <scope>IDENTIFICATION</scope>
</reference>
<dbReference type="PANTHER" id="PTHR12638">
    <property type="entry name" value="PROTEIN MAGO NASHI HOMOLOG"/>
    <property type="match status" value="1"/>
</dbReference>
<dbReference type="Pfam" id="PF02792">
    <property type="entry name" value="Mago_nashi"/>
    <property type="match status" value="1"/>
</dbReference>
<sequence>MESDFHICYYYIGPKGKFSHEFLEFEFQPNGKLRYADNSNYKNDVMISKESYVHKSVMKKLKRTINDSEITKQDDVLWPPPDEVDWQELEIIIGDEHISFTNQKLVLLLMSINLEGLQVFYFLVRDLKCLVFSLTGLHFRMKPI</sequence>